<gene>
    <name evidence="2" type="ORF">H8711_01195</name>
</gene>
<name>A0A926I3I6_9FIRM</name>
<evidence type="ECO:0000259" key="1">
    <source>
        <dbReference type="Pfam" id="PF01261"/>
    </source>
</evidence>
<dbReference type="Proteomes" id="UP000653127">
    <property type="component" value="Unassembled WGS sequence"/>
</dbReference>
<protein>
    <submittedName>
        <fullName evidence="2">Sugar phosphate isomerase/epimerase</fullName>
    </submittedName>
</protein>
<evidence type="ECO:0000313" key="3">
    <source>
        <dbReference type="Proteomes" id="UP000653127"/>
    </source>
</evidence>
<dbReference type="GO" id="GO:0016853">
    <property type="term" value="F:isomerase activity"/>
    <property type="evidence" value="ECO:0007669"/>
    <property type="project" value="UniProtKB-KW"/>
</dbReference>
<evidence type="ECO:0000313" key="2">
    <source>
        <dbReference type="EMBL" id="MBC8545553.1"/>
    </source>
</evidence>
<comment type="caution">
    <text evidence="2">The sequence shown here is derived from an EMBL/GenBank/DDBJ whole genome shotgun (WGS) entry which is preliminary data.</text>
</comment>
<organism evidence="2 3">
    <name type="scientific">Ligaoa zhengdingensis</name>
    <dbReference type="NCBI Taxonomy" id="2763658"/>
    <lineage>
        <taxon>Bacteria</taxon>
        <taxon>Bacillati</taxon>
        <taxon>Bacillota</taxon>
        <taxon>Clostridia</taxon>
        <taxon>Eubacteriales</taxon>
        <taxon>Oscillospiraceae</taxon>
        <taxon>Ligaoa</taxon>
    </lineage>
</organism>
<dbReference type="SUPFAM" id="SSF51658">
    <property type="entry name" value="Xylose isomerase-like"/>
    <property type="match status" value="1"/>
</dbReference>
<dbReference type="PANTHER" id="PTHR12110">
    <property type="entry name" value="HYDROXYPYRUVATE ISOMERASE"/>
    <property type="match status" value="1"/>
</dbReference>
<dbReference type="InterPro" id="IPR050312">
    <property type="entry name" value="IolE/XylAMocC-like"/>
</dbReference>
<dbReference type="InterPro" id="IPR036237">
    <property type="entry name" value="Xyl_isomerase-like_sf"/>
</dbReference>
<accession>A0A926I3I6</accession>
<dbReference type="AlphaFoldDB" id="A0A926I3I6"/>
<proteinExistence type="predicted"/>
<dbReference type="Gene3D" id="3.20.20.150">
    <property type="entry name" value="Divalent-metal-dependent TIM barrel enzymes"/>
    <property type="match status" value="1"/>
</dbReference>
<dbReference type="Pfam" id="PF01261">
    <property type="entry name" value="AP_endonuc_2"/>
    <property type="match status" value="1"/>
</dbReference>
<dbReference type="EMBL" id="JACRST010000001">
    <property type="protein sequence ID" value="MBC8545553.1"/>
    <property type="molecule type" value="Genomic_DNA"/>
</dbReference>
<feature type="domain" description="Xylose isomerase-like TIM barrel" evidence="1">
    <location>
        <begin position="24"/>
        <end position="237"/>
    </location>
</feature>
<keyword evidence="3" id="KW-1185">Reference proteome</keyword>
<reference evidence="2" key="1">
    <citation type="submission" date="2020-08" db="EMBL/GenBank/DDBJ databases">
        <title>Genome public.</title>
        <authorList>
            <person name="Liu C."/>
            <person name="Sun Q."/>
        </authorList>
    </citation>
    <scope>NUCLEOTIDE SEQUENCE</scope>
    <source>
        <strain evidence="2">NSJ-31</strain>
    </source>
</reference>
<keyword evidence="2" id="KW-0413">Isomerase</keyword>
<dbReference type="InterPro" id="IPR013022">
    <property type="entry name" value="Xyl_isomerase-like_TIM-brl"/>
</dbReference>
<dbReference type="RefSeq" id="WP_249281705.1">
    <property type="nucleotide sequence ID" value="NZ_JACRST010000001.1"/>
</dbReference>
<sequence>MQIGVSTACLYPMETEHALETLGQLGFEAAEIFLNAPSEHTEEFGLRLKEIAQRYQMRIVSIHPYSSAFEPLLFFSGYERRFQDAMKFYESFYRVAQMLGAGIVVLHGDRREGILSEQEYFERYRRLFRHARRCGVLLAQENVERCRSRSSGFIRRMRDYLGDEVRFVLDLKQAIRAGETVEDMLNAMGEQLCHVHLSDHRPAEDCLPPGQGDFDFSQLFDRLNGRAADLFGMIELYRQNYSSLEDLQRSYGYLNGLLRFFHEKET</sequence>